<organism evidence="1">
    <name type="scientific">Oryza brachyantha</name>
    <name type="common">malo sina</name>
    <dbReference type="NCBI Taxonomy" id="4533"/>
    <lineage>
        <taxon>Eukaryota</taxon>
        <taxon>Viridiplantae</taxon>
        <taxon>Streptophyta</taxon>
        <taxon>Embryophyta</taxon>
        <taxon>Tracheophyta</taxon>
        <taxon>Spermatophyta</taxon>
        <taxon>Magnoliopsida</taxon>
        <taxon>Liliopsida</taxon>
        <taxon>Poales</taxon>
        <taxon>Poaceae</taxon>
        <taxon>BOP clade</taxon>
        <taxon>Oryzoideae</taxon>
        <taxon>Oryzeae</taxon>
        <taxon>Oryzinae</taxon>
        <taxon>Oryza</taxon>
    </lineage>
</organism>
<dbReference type="HOGENOM" id="CLU_2267923_0_0_1"/>
<dbReference type="Proteomes" id="UP000006038">
    <property type="component" value="Chromosome 5"/>
</dbReference>
<accession>J3M5A1</accession>
<sequence>MYRRIGVSKERLHYVDMSQKYPFVLSSFALDEDCSCSMLEHLVALGQLLVNAHPWKEKIISISAIDPKNASPICDIIGYHVVTIDMYKGECFELIGVYNSPYR</sequence>
<name>J3M5A1_ORYBR</name>
<evidence type="ECO:0000313" key="2">
    <source>
        <dbReference type="Proteomes" id="UP000006038"/>
    </source>
</evidence>
<reference evidence="1" key="2">
    <citation type="submission" date="2013-04" db="UniProtKB">
        <authorList>
            <consortium name="EnsemblPlants"/>
        </authorList>
    </citation>
    <scope>IDENTIFICATION</scope>
</reference>
<keyword evidence="2" id="KW-1185">Reference proteome</keyword>
<proteinExistence type="predicted"/>
<dbReference type="EnsemblPlants" id="OB05G17750.1">
    <property type="protein sequence ID" value="OB05G17750.1"/>
    <property type="gene ID" value="OB05G17750"/>
</dbReference>
<dbReference type="Gramene" id="OB05G17750.1">
    <property type="protein sequence ID" value="OB05G17750.1"/>
    <property type="gene ID" value="OB05G17750"/>
</dbReference>
<reference evidence="1" key="1">
    <citation type="journal article" date="2013" name="Nat. Commun.">
        <title>Whole-genome sequencing of Oryza brachyantha reveals mechanisms underlying Oryza genome evolution.</title>
        <authorList>
            <person name="Chen J."/>
            <person name="Huang Q."/>
            <person name="Gao D."/>
            <person name="Wang J."/>
            <person name="Lang Y."/>
            <person name="Liu T."/>
            <person name="Li B."/>
            <person name="Bai Z."/>
            <person name="Luis Goicoechea J."/>
            <person name="Liang C."/>
            <person name="Chen C."/>
            <person name="Zhang W."/>
            <person name="Sun S."/>
            <person name="Liao Y."/>
            <person name="Zhang X."/>
            <person name="Yang L."/>
            <person name="Song C."/>
            <person name="Wang M."/>
            <person name="Shi J."/>
            <person name="Liu G."/>
            <person name="Liu J."/>
            <person name="Zhou H."/>
            <person name="Zhou W."/>
            <person name="Yu Q."/>
            <person name="An N."/>
            <person name="Chen Y."/>
            <person name="Cai Q."/>
            <person name="Wang B."/>
            <person name="Liu B."/>
            <person name="Min J."/>
            <person name="Huang Y."/>
            <person name="Wu H."/>
            <person name="Li Z."/>
            <person name="Zhang Y."/>
            <person name="Yin Y."/>
            <person name="Song W."/>
            <person name="Jiang J."/>
            <person name="Jackson S.A."/>
            <person name="Wing R.A."/>
            <person name="Wang J."/>
            <person name="Chen M."/>
        </authorList>
    </citation>
    <scope>NUCLEOTIDE SEQUENCE [LARGE SCALE GENOMIC DNA]</scope>
    <source>
        <strain evidence="1">cv. IRGC 101232</strain>
    </source>
</reference>
<protein>
    <submittedName>
        <fullName evidence="1">Uncharacterized protein</fullName>
    </submittedName>
</protein>
<evidence type="ECO:0000313" key="1">
    <source>
        <dbReference type="EnsemblPlants" id="OB05G17750.1"/>
    </source>
</evidence>
<dbReference type="AlphaFoldDB" id="J3M5A1"/>